<feature type="transmembrane region" description="Helical" evidence="1">
    <location>
        <begin position="223"/>
        <end position="243"/>
    </location>
</feature>
<name>L2GZ14_VAVCU</name>
<feature type="transmembrane region" description="Helical" evidence="1">
    <location>
        <begin position="122"/>
        <end position="140"/>
    </location>
</feature>
<dbReference type="OrthoDB" id="2189981at2759"/>
<dbReference type="RefSeq" id="XP_008073197.1">
    <property type="nucleotide sequence ID" value="XM_008075006.1"/>
</dbReference>
<protein>
    <recommendedName>
        <fullName evidence="4">EamA domain-containing protein</fullName>
    </recommendedName>
</protein>
<feature type="transmembrane region" description="Helical" evidence="1">
    <location>
        <begin position="32"/>
        <end position="55"/>
    </location>
</feature>
<evidence type="ECO:0000313" key="3">
    <source>
        <dbReference type="Proteomes" id="UP000011081"/>
    </source>
</evidence>
<sequence length="296" mass="34069">MKIKQIVLGQLLAVCIALVSKSSEKMQKMGPFWIFLQDSARILAIFLFSTIIIRLDKMQHKKGKVPFYNYIICAITDILGNAFLIYGYSESASYFVVFIAQLMYPMMIITAKVLFNRNPEISLLKILAFIVLVTSCFFVNKYNHNESSKNMIKGFVCVLLSNSFFIANIVLQSRVVKVIGPFPYLKRVNIASLVLSPIINLAINYRNLPKSFDDVWSFYKLRYHWLGLYTLCISAFYILGTFYIEWNGPVPFNIATLPFSAYFGLLNIFETFKPYVVLAYMICISASLYLLHKELR</sequence>
<keyword evidence="1" id="KW-0812">Transmembrane</keyword>
<feature type="transmembrane region" description="Helical" evidence="1">
    <location>
        <begin position="94"/>
        <end position="115"/>
    </location>
</feature>
<dbReference type="GeneID" id="19878067"/>
<dbReference type="HOGENOM" id="CLU_940730_0_0_1"/>
<feature type="transmembrane region" description="Helical" evidence="1">
    <location>
        <begin position="67"/>
        <end position="88"/>
    </location>
</feature>
<dbReference type="OMA" id="VFIAQLM"/>
<gene>
    <name evidence="2" type="ORF">VCUG_00176</name>
</gene>
<feature type="transmembrane region" description="Helical" evidence="1">
    <location>
        <begin position="250"/>
        <end position="269"/>
    </location>
</feature>
<keyword evidence="1" id="KW-0472">Membrane</keyword>
<keyword evidence="3" id="KW-1185">Reference proteome</keyword>
<evidence type="ECO:0000313" key="2">
    <source>
        <dbReference type="EMBL" id="ELA48340.1"/>
    </source>
</evidence>
<reference evidence="3" key="1">
    <citation type="submission" date="2011-03" db="EMBL/GenBank/DDBJ databases">
        <title>The genome sequence of Vavraia culicis strain floridensis.</title>
        <authorList>
            <consortium name="The Broad Institute Genome Sequencing Platform"/>
            <person name="Cuomo C."/>
            <person name="Becnel J."/>
            <person name="Sanscrainte N."/>
            <person name="Young S.K."/>
            <person name="Zeng Q."/>
            <person name="Gargeya S."/>
            <person name="Fitzgerald M."/>
            <person name="Haas B."/>
            <person name="Abouelleil A."/>
            <person name="Alvarado L."/>
            <person name="Arachchi H.M."/>
            <person name="Berlin A."/>
            <person name="Chapman S.B."/>
            <person name="Gearin G."/>
            <person name="Goldberg J."/>
            <person name="Griggs A."/>
            <person name="Gujja S."/>
            <person name="Hansen M."/>
            <person name="Heiman D."/>
            <person name="Howarth C."/>
            <person name="Larimer J."/>
            <person name="Lui A."/>
            <person name="MacDonald P.J.P."/>
            <person name="McCowen C."/>
            <person name="Montmayeur A."/>
            <person name="Murphy C."/>
            <person name="Neiman D."/>
            <person name="Pearson M."/>
            <person name="Priest M."/>
            <person name="Roberts A."/>
            <person name="Saif S."/>
            <person name="Shea T."/>
            <person name="Sisk P."/>
            <person name="Stolte C."/>
            <person name="Sykes S."/>
            <person name="Wortman J."/>
            <person name="Nusbaum C."/>
            <person name="Birren B."/>
        </authorList>
    </citation>
    <scope>NUCLEOTIDE SEQUENCE [LARGE SCALE GENOMIC DNA]</scope>
    <source>
        <strain evidence="3">floridensis</strain>
    </source>
</reference>
<feature type="transmembrane region" description="Helical" evidence="1">
    <location>
        <begin position="275"/>
        <end position="291"/>
    </location>
</feature>
<dbReference type="PANTHER" id="PTHR14233:SF4">
    <property type="entry name" value="SOLUTE CARRIER FAMILY 35 MEMBER F2"/>
    <property type="match status" value="1"/>
</dbReference>
<dbReference type="Proteomes" id="UP000011081">
    <property type="component" value="Unassembled WGS sequence"/>
</dbReference>
<feature type="transmembrane region" description="Helical" evidence="1">
    <location>
        <begin position="152"/>
        <end position="172"/>
    </location>
</feature>
<evidence type="ECO:0000256" key="1">
    <source>
        <dbReference type="SAM" id="Phobius"/>
    </source>
</evidence>
<keyword evidence="1" id="KW-1133">Transmembrane helix</keyword>
<dbReference type="EMBL" id="GL877405">
    <property type="protein sequence ID" value="ELA48340.1"/>
    <property type="molecule type" value="Genomic_DNA"/>
</dbReference>
<feature type="transmembrane region" description="Helical" evidence="1">
    <location>
        <begin position="184"/>
        <end position="203"/>
    </location>
</feature>
<proteinExistence type="predicted"/>
<dbReference type="PANTHER" id="PTHR14233">
    <property type="entry name" value="DUF914-RELATED"/>
    <property type="match status" value="1"/>
</dbReference>
<accession>L2GZ14</accession>
<dbReference type="InterPro" id="IPR052221">
    <property type="entry name" value="SLC35F_Transporter"/>
</dbReference>
<dbReference type="InParanoid" id="L2GZ14"/>
<dbReference type="VEuPathDB" id="MicrosporidiaDB:VCUG_00176"/>
<evidence type="ECO:0008006" key="4">
    <source>
        <dbReference type="Google" id="ProtNLM"/>
    </source>
</evidence>
<dbReference type="AlphaFoldDB" id="L2GZ14"/>
<organism evidence="2 3">
    <name type="scientific">Vavraia culicis (isolate floridensis)</name>
    <name type="common">Microsporidian parasite</name>
    <dbReference type="NCBI Taxonomy" id="948595"/>
    <lineage>
        <taxon>Eukaryota</taxon>
        <taxon>Fungi</taxon>
        <taxon>Fungi incertae sedis</taxon>
        <taxon>Microsporidia</taxon>
        <taxon>Pleistophoridae</taxon>
        <taxon>Vavraia</taxon>
    </lineage>
</organism>